<comment type="caution">
    <text evidence="2">The sequence shown here is derived from an EMBL/GenBank/DDBJ whole genome shotgun (WGS) entry which is preliminary data.</text>
</comment>
<accession>A0ABN3X615</accession>
<reference evidence="2 3" key="1">
    <citation type="journal article" date="2019" name="Int. J. Syst. Evol. Microbiol.">
        <title>The Global Catalogue of Microorganisms (GCM) 10K type strain sequencing project: providing services to taxonomists for standard genome sequencing and annotation.</title>
        <authorList>
            <consortium name="The Broad Institute Genomics Platform"/>
            <consortium name="The Broad Institute Genome Sequencing Center for Infectious Disease"/>
            <person name="Wu L."/>
            <person name="Ma J."/>
        </authorList>
    </citation>
    <scope>NUCLEOTIDE SEQUENCE [LARGE SCALE GENOMIC DNA]</scope>
    <source>
        <strain evidence="2 3">JCM 9088</strain>
    </source>
</reference>
<feature type="region of interest" description="Disordered" evidence="1">
    <location>
        <begin position="67"/>
        <end position="86"/>
    </location>
</feature>
<keyword evidence="3" id="KW-1185">Reference proteome</keyword>
<protein>
    <submittedName>
        <fullName evidence="2">Uncharacterized protein</fullName>
    </submittedName>
</protein>
<feature type="compositionally biased region" description="Gly residues" evidence="1">
    <location>
        <begin position="48"/>
        <end position="57"/>
    </location>
</feature>
<evidence type="ECO:0000256" key="1">
    <source>
        <dbReference type="SAM" id="MobiDB-lite"/>
    </source>
</evidence>
<gene>
    <name evidence="2" type="ORF">GCM10010446_24450</name>
</gene>
<name>A0ABN3X615_9ACTN</name>
<dbReference type="Proteomes" id="UP001500403">
    <property type="component" value="Unassembled WGS sequence"/>
</dbReference>
<dbReference type="EMBL" id="BAAAUD010000023">
    <property type="protein sequence ID" value="GAA2938221.1"/>
    <property type="molecule type" value="Genomic_DNA"/>
</dbReference>
<organism evidence="2 3">
    <name type="scientific">Streptomyces enissocaesilis</name>
    <dbReference type="NCBI Taxonomy" id="332589"/>
    <lineage>
        <taxon>Bacteria</taxon>
        <taxon>Bacillati</taxon>
        <taxon>Actinomycetota</taxon>
        <taxon>Actinomycetes</taxon>
        <taxon>Kitasatosporales</taxon>
        <taxon>Streptomycetaceae</taxon>
        <taxon>Streptomyces</taxon>
        <taxon>Streptomyces rochei group</taxon>
    </lineage>
</organism>
<sequence>MLEAVEAAFDVAASAGGLVAPAGSFTASFPACELVDTLGESGPDAGPAGVGTEGAGGAALVHGDVVGPGARSSRPRLDHADAFDDGSGLGAVVAGSGADQEDRRATSSVAGEVDLAGLVSRT</sequence>
<feature type="region of interest" description="Disordered" evidence="1">
    <location>
        <begin position="37"/>
        <end position="57"/>
    </location>
</feature>
<evidence type="ECO:0000313" key="2">
    <source>
        <dbReference type="EMBL" id="GAA2938221.1"/>
    </source>
</evidence>
<evidence type="ECO:0000313" key="3">
    <source>
        <dbReference type="Proteomes" id="UP001500403"/>
    </source>
</evidence>
<proteinExistence type="predicted"/>